<feature type="compositionally biased region" description="Polar residues" evidence="6">
    <location>
        <begin position="120"/>
        <end position="133"/>
    </location>
</feature>
<dbReference type="Proteomes" id="UP001139887">
    <property type="component" value="Unassembled WGS sequence"/>
</dbReference>
<evidence type="ECO:0000313" key="9">
    <source>
        <dbReference type="Proteomes" id="UP001139887"/>
    </source>
</evidence>
<proteinExistence type="predicted"/>
<sequence>MFCRLDLSFAYPPQPRDAIGSVLLDSQALGMFSSQGQFDNMHAYTPSITSGSGLMGSSTPMTAGSTFPASHLDMSMTPTSCSAAPATCADAAAAAAAAAIAAAASSASPLGMSLMASTPLSSIQPPQLPTANSAPPDMLEFPSDSLRASSVATSAAAMAAAAAAAAAGGSPGPTNGSAKNAGRRARQHNGTTEHRYRRKSVMESSAALGVGPSSSSNNGSNTGHSAPRSVSSSTSLVDTGSQAYRFEHVFSVNEVANRDSATAFAGFRNHHQQAYLASSSSPATYASAANTAFDKSTPGLPLGFGVSSPSLAIGGGASSGELKPMAMSCSDSQHLPSESTSVSTTRTPGAAAHALRMNLGHGALGLAGSRLASLTVDTPPLTAQCSEDEDDRDASTRKPSQNFEVGVHIDTTAAGHSGGIASYLGCGSGAGTMPASSAVGMAAAVGLGDFTGGSLYPMHNFCGMEIKPADSIGNAGMVDGPVSMMSVNPADISTAEHAMMPEFKPMNLAAAAAAAAVAAGGSAAAASKRRGRKTGEASASKKRKASGQAKACASHGGDKAGDGSCSEIKCPHPECDKSFTRKYNLKSHERTHTDERPYQCDICEQRFSRNHDLKRHKKIHTGARPFTCQFCGRGFARADALSRHTSKGPTCKRTASAARNRAAMGSGATGAPSPAAVAAVSVAGGPFAAFSAAMQQQQQQQGTISLPPAPPHMNAGQPMNSMDSIGIHMP</sequence>
<dbReference type="AlphaFoldDB" id="A0A9W8IA66"/>
<feature type="domain" description="C2H2-type" evidence="7">
    <location>
        <begin position="626"/>
        <end position="654"/>
    </location>
</feature>
<keyword evidence="9" id="KW-1185">Reference proteome</keyword>
<keyword evidence="4" id="KW-0862">Zinc</keyword>
<evidence type="ECO:0000256" key="1">
    <source>
        <dbReference type="ARBA" id="ARBA00022723"/>
    </source>
</evidence>
<name>A0A9W8IA66_9FUNG</name>
<feature type="region of interest" description="Disordered" evidence="6">
    <location>
        <begin position="523"/>
        <end position="565"/>
    </location>
</feature>
<dbReference type="EMBL" id="JANBUW010000012">
    <property type="protein sequence ID" value="KAJ2851445.1"/>
    <property type="molecule type" value="Genomic_DNA"/>
</dbReference>
<dbReference type="FunFam" id="3.30.160.60:FF:000125">
    <property type="entry name" value="Putative zinc finger protein 143"/>
    <property type="match status" value="1"/>
</dbReference>
<evidence type="ECO:0000256" key="5">
    <source>
        <dbReference type="PROSITE-ProRule" id="PRU00042"/>
    </source>
</evidence>
<organism evidence="8 9">
    <name type="scientific">Coemansia brasiliensis</name>
    <dbReference type="NCBI Taxonomy" id="2650707"/>
    <lineage>
        <taxon>Eukaryota</taxon>
        <taxon>Fungi</taxon>
        <taxon>Fungi incertae sedis</taxon>
        <taxon>Zoopagomycota</taxon>
        <taxon>Kickxellomycotina</taxon>
        <taxon>Kickxellomycetes</taxon>
        <taxon>Kickxellales</taxon>
        <taxon>Kickxellaceae</taxon>
        <taxon>Coemansia</taxon>
    </lineage>
</organism>
<dbReference type="SUPFAM" id="SSF57667">
    <property type="entry name" value="beta-beta-alpha zinc fingers"/>
    <property type="match status" value="2"/>
</dbReference>
<dbReference type="GO" id="GO:0000981">
    <property type="term" value="F:DNA-binding transcription factor activity, RNA polymerase II-specific"/>
    <property type="evidence" value="ECO:0007669"/>
    <property type="project" value="TreeGrafter"/>
</dbReference>
<dbReference type="PROSITE" id="PS00028">
    <property type="entry name" value="ZINC_FINGER_C2H2_1"/>
    <property type="match status" value="2"/>
</dbReference>
<dbReference type="GO" id="GO:0008270">
    <property type="term" value="F:zinc ion binding"/>
    <property type="evidence" value="ECO:0007669"/>
    <property type="project" value="UniProtKB-KW"/>
</dbReference>
<evidence type="ECO:0000313" key="8">
    <source>
        <dbReference type="EMBL" id="KAJ2851445.1"/>
    </source>
</evidence>
<dbReference type="GO" id="GO:0000978">
    <property type="term" value="F:RNA polymerase II cis-regulatory region sequence-specific DNA binding"/>
    <property type="evidence" value="ECO:0007669"/>
    <property type="project" value="TreeGrafter"/>
</dbReference>
<dbReference type="FunFam" id="3.30.160.60:FF:002343">
    <property type="entry name" value="Zinc finger protein 33A"/>
    <property type="match status" value="1"/>
</dbReference>
<dbReference type="OrthoDB" id="8922241at2759"/>
<protein>
    <recommendedName>
        <fullName evidence="7">C2H2-type domain-containing protein</fullName>
    </recommendedName>
</protein>
<comment type="caution">
    <text evidence="8">The sequence shown here is derived from an EMBL/GenBank/DDBJ whole genome shotgun (WGS) entry which is preliminary data.</text>
</comment>
<accession>A0A9W8IA66</accession>
<dbReference type="InterPro" id="IPR036236">
    <property type="entry name" value="Znf_C2H2_sf"/>
</dbReference>
<feature type="region of interest" description="Disordered" evidence="6">
    <location>
        <begin position="326"/>
        <end position="345"/>
    </location>
</feature>
<reference evidence="8" key="1">
    <citation type="submission" date="2022-07" db="EMBL/GenBank/DDBJ databases">
        <title>Phylogenomic reconstructions and comparative analyses of Kickxellomycotina fungi.</title>
        <authorList>
            <person name="Reynolds N.K."/>
            <person name="Stajich J.E."/>
            <person name="Barry K."/>
            <person name="Grigoriev I.V."/>
            <person name="Crous P."/>
            <person name="Smith M.E."/>
        </authorList>
    </citation>
    <scope>NUCLEOTIDE SEQUENCE</scope>
    <source>
        <strain evidence="8">NRRL 1566</strain>
    </source>
</reference>
<feature type="domain" description="C2H2-type" evidence="7">
    <location>
        <begin position="568"/>
        <end position="597"/>
    </location>
</feature>
<dbReference type="PROSITE" id="PS50157">
    <property type="entry name" value="ZINC_FINGER_C2H2_2"/>
    <property type="match status" value="3"/>
</dbReference>
<feature type="region of interest" description="Disordered" evidence="6">
    <location>
        <begin position="120"/>
        <end position="142"/>
    </location>
</feature>
<feature type="compositionally biased region" description="Low complexity" evidence="6">
    <location>
        <begin position="166"/>
        <end position="178"/>
    </location>
</feature>
<feature type="compositionally biased region" description="Polar residues" evidence="6">
    <location>
        <begin position="329"/>
        <end position="345"/>
    </location>
</feature>
<dbReference type="PANTHER" id="PTHR23235:SF120">
    <property type="entry name" value="KRUPPEL-LIKE FACTOR 15"/>
    <property type="match status" value="1"/>
</dbReference>
<keyword evidence="2" id="KW-0677">Repeat</keyword>
<dbReference type="Gene3D" id="3.30.160.60">
    <property type="entry name" value="Classic Zinc Finger"/>
    <property type="match status" value="3"/>
</dbReference>
<evidence type="ECO:0000256" key="6">
    <source>
        <dbReference type="SAM" id="MobiDB-lite"/>
    </source>
</evidence>
<feature type="compositionally biased region" description="Low complexity" evidence="6">
    <location>
        <begin position="211"/>
        <end position="225"/>
    </location>
</feature>
<keyword evidence="1" id="KW-0479">Metal-binding</keyword>
<feature type="region of interest" description="Disordered" evidence="6">
    <location>
        <begin position="166"/>
        <end position="235"/>
    </location>
</feature>
<evidence type="ECO:0000256" key="4">
    <source>
        <dbReference type="ARBA" id="ARBA00022833"/>
    </source>
</evidence>
<gene>
    <name evidence="8" type="ORF">IWW36_001084</name>
</gene>
<dbReference type="Pfam" id="PF00096">
    <property type="entry name" value="zf-C2H2"/>
    <property type="match status" value="3"/>
</dbReference>
<dbReference type="InterPro" id="IPR013087">
    <property type="entry name" value="Znf_C2H2_type"/>
</dbReference>
<dbReference type="SMART" id="SM00355">
    <property type="entry name" value="ZnF_C2H2"/>
    <property type="match status" value="3"/>
</dbReference>
<evidence type="ECO:0000256" key="2">
    <source>
        <dbReference type="ARBA" id="ARBA00022737"/>
    </source>
</evidence>
<feature type="domain" description="C2H2-type" evidence="7">
    <location>
        <begin position="598"/>
        <end position="625"/>
    </location>
</feature>
<evidence type="ECO:0000259" key="7">
    <source>
        <dbReference type="PROSITE" id="PS50157"/>
    </source>
</evidence>
<keyword evidence="3 5" id="KW-0863">Zinc-finger</keyword>
<dbReference type="PANTHER" id="PTHR23235">
    <property type="entry name" value="KRUEPPEL-LIKE TRANSCRIPTION FACTOR"/>
    <property type="match status" value="1"/>
</dbReference>
<evidence type="ECO:0000256" key="3">
    <source>
        <dbReference type="ARBA" id="ARBA00022771"/>
    </source>
</evidence>